<dbReference type="EMBL" id="AQPX01000020">
    <property type="protein sequence ID" value="EON71870.1"/>
    <property type="molecule type" value="Genomic_DNA"/>
</dbReference>
<dbReference type="AlphaFoldDB" id="R7ZCJ4"/>
<accession>R7ZCJ4</accession>
<dbReference type="eggNOG" id="ENOG502ZCSK">
    <property type="taxonomic scope" value="Bacteria"/>
</dbReference>
<gene>
    <name evidence="1" type="ORF">H131_13038</name>
</gene>
<name>R7ZCJ4_LYSSH</name>
<evidence type="ECO:0000313" key="2">
    <source>
        <dbReference type="Proteomes" id="UP000013911"/>
    </source>
</evidence>
<organism evidence="1 2">
    <name type="scientific">Lysinibacillus sphaericus OT4b.31</name>
    <dbReference type="NCBI Taxonomy" id="1285586"/>
    <lineage>
        <taxon>Bacteria</taxon>
        <taxon>Bacillati</taxon>
        <taxon>Bacillota</taxon>
        <taxon>Bacilli</taxon>
        <taxon>Bacillales</taxon>
        <taxon>Bacillaceae</taxon>
        <taxon>Lysinibacillus</taxon>
    </lineage>
</organism>
<protein>
    <submittedName>
        <fullName evidence="1">Uncharacterized protein</fullName>
    </submittedName>
</protein>
<sequence>MKIQKFELKEVEIVTVDGEFEKRFVNEKVHPAFLTNAAVKKGYDTGLLESSLFEDLLKIKVSEIIPNQ</sequence>
<dbReference type="HOGENOM" id="CLU_2788973_0_0_9"/>
<reference evidence="1 2" key="1">
    <citation type="submission" date="2013-04" db="EMBL/GenBank/DDBJ databases">
        <title>Draft genome of the heavy metal tolerant bacterium Lysinibacillus sphaericus strain OT4b.31.</title>
        <authorList>
            <person name="Pena-Montenegro T.D."/>
            <person name="Dussan J."/>
        </authorList>
    </citation>
    <scope>NUCLEOTIDE SEQUENCE [LARGE SCALE GENOMIC DNA]</scope>
    <source>
        <strain evidence="1 2">OT4b.31</strain>
    </source>
</reference>
<evidence type="ECO:0000313" key="1">
    <source>
        <dbReference type="EMBL" id="EON71870.1"/>
    </source>
</evidence>
<dbReference type="PATRIC" id="fig|1285586.5.peg.2663"/>
<comment type="caution">
    <text evidence="1">The sequence shown here is derived from an EMBL/GenBank/DDBJ whole genome shotgun (WGS) entry which is preliminary data.</text>
</comment>
<dbReference type="Proteomes" id="UP000013911">
    <property type="component" value="Unassembled WGS sequence"/>
</dbReference>
<proteinExistence type="predicted"/>
<dbReference type="RefSeq" id="WP_010859544.1">
    <property type="nucleotide sequence ID" value="NZ_KB933398.1"/>
</dbReference>
<dbReference type="OrthoDB" id="2915142at2"/>